<dbReference type="AlphaFoldDB" id="A0A8T7M706"/>
<dbReference type="SUPFAM" id="SSF56281">
    <property type="entry name" value="Metallo-hydrolase/oxidoreductase"/>
    <property type="match status" value="1"/>
</dbReference>
<evidence type="ECO:0000313" key="4">
    <source>
        <dbReference type="Proteomes" id="UP000521676"/>
    </source>
</evidence>
<dbReference type="PANTHER" id="PTHR23131">
    <property type="entry name" value="ENDORIBONUCLEASE LACTB2"/>
    <property type="match status" value="1"/>
</dbReference>
<dbReference type="Proteomes" id="UP001431572">
    <property type="component" value="Chromosome 2"/>
</dbReference>
<dbReference type="EMBL" id="CP128400">
    <property type="protein sequence ID" value="WJW69726.1"/>
    <property type="molecule type" value="Genomic_DNA"/>
</dbReference>
<evidence type="ECO:0000313" key="2">
    <source>
        <dbReference type="EMBL" id="NWJ47821.1"/>
    </source>
</evidence>
<dbReference type="RefSeq" id="WP_341471598.1">
    <property type="nucleotide sequence ID" value="NZ_CP128400.1"/>
</dbReference>
<dbReference type="Pfam" id="PF00753">
    <property type="entry name" value="Lactamase_B"/>
    <property type="match status" value="1"/>
</dbReference>
<reference evidence="2 4" key="1">
    <citation type="submission" date="2020-06" db="EMBL/GenBank/DDBJ databases">
        <title>Anoxygenic phototrophic Chloroflexota member uses a Type I reaction center.</title>
        <authorList>
            <person name="Tsuji J.M."/>
            <person name="Shaw N.A."/>
            <person name="Nagashima S."/>
            <person name="Venkiteswaran J."/>
            <person name="Schiff S.L."/>
            <person name="Hanada S."/>
            <person name="Tank M."/>
            <person name="Neufeld J.D."/>
        </authorList>
    </citation>
    <scope>NUCLEOTIDE SEQUENCE [LARGE SCALE GENOMIC DNA]</scope>
    <source>
        <strain evidence="2">L227-S17</strain>
    </source>
</reference>
<dbReference type="Proteomes" id="UP000521676">
    <property type="component" value="Unassembled WGS sequence"/>
</dbReference>
<evidence type="ECO:0000313" key="3">
    <source>
        <dbReference type="EMBL" id="WJW69726.1"/>
    </source>
</evidence>
<dbReference type="EMBL" id="JACATZ010000003">
    <property type="protein sequence ID" value="NWJ47821.1"/>
    <property type="molecule type" value="Genomic_DNA"/>
</dbReference>
<dbReference type="Gene3D" id="1.10.10.10">
    <property type="entry name" value="Winged helix-like DNA-binding domain superfamily/Winged helix DNA-binding domain"/>
    <property type="match status" value="1"/>
</dbReference>
<feature type="domain" description="Metallo-beta-lactamase" evidence="1">
    <location>
        <begin position="29"/>
        <end position="239"/>
    </location>
</feature>
<dbReference type="InterPro" id="IPR036866">
    <property type="entry name" value="RibonucZ/Hydroxyglut_hydro"/>
</dbReference>
<dbReference type="CDD" id="cd07725">
    <property type="entry name" value="TTHA1429-like_MBL-fold"/>
    <property type="match status" value="1"/>
</dbReference>
<dbReference type="Gene3D" id="3.60.15.10">
    <property type="entry name" value="Ribonuclease Z/Hydroxyacylglutathione hydrolase-like"/>
    <property type="match status" value="1"/>
</dbReference>
<keyword evidence="5" id="KW-1185">Reference proteome</keyword>
<dbReference type="PANTHER" id="PTHR23131:SF4">
    <property type="entry name" value="METALLO-BETA-LACTAMASE SUPERFAMILY POTEIN"/>
    <property type="match status" value="1"/>
</dbReference>
<organism evidence="2 4">
    <name type="scientific">Candidatus Chlorohelix allophototropha</name>
    <dbReference type="NCBI Taxonomy" id="3003348"/>
    <lineage>
        <taxon>Bacteria</taxon>
        <taxon>Bacillati</taxon>
        <taxon>Chloroflexota</taxon>
        <taxon>Chloroflexia</taxon>
        <taxon>Candidatus Chloroheliales</taxon>
        <taxon>Candidatus Chloroheliaceae</taxon>
        <taxon>Candidatus Chlorohelix</taxon>
    </lineage>
</organism>
<dbReference type="InterPro" id="IPR050662">
    <property type="entry name" value="Sec-metab_biosynth-thioest"/>
</dbReference>
<proteinExistence type="predicted"/>
<accession>A0A8T7M706</accession>
<dbReference type="InterPro" id="IPR001279">
    <property type="entry name" value="Metallo-B-lactamas"/>
</dbReference>
<protein>
    <submittedName>
        <fullName evidence="2">MBL fold metallo-hydrolase</fullName>
    </submittedName>
</protein>
<dbReference type="InterPro" id="IPR036388">
    <property type="entry name" value="WH-like_DNA-bd_sf"/>
</dbReference>
<name>A0A8T7M706_9CHLR</name>
<evidence type="ECO:0000259" key="1">
    <source>
        <dbReference type="SMART" id="SM00849"/>
    </source>
</evidence>
<dbReference type="SMART" id="SM00849">
    <property type="entry name" value="Lactamase_B"/>
    <property type="match status" value="1"/>
</dbReference>
<evidence type="ECO:0000313" key="5">
    <source>
        <dbReference type="Proteomes" id="UP001431572"/>
    </source>
</evidence>
<reference evidence="3" key="2">
    <citation type="journal article" date="2024" name="Nature">
        <title>Anoxygenic phototroph of the Chloroflexota uses a type I reaction centre.</title>
        <authorList>
            <person name="Tsuji J.M."/>
            <person name="Shaw N.A."/>
            <person name="Nagashima S."/>
            <person name="Venkiteswaran J.J."/>
            <person name="Schiff S.L."/>
            <person name="Watanabe T."/>
            <person name="Fukui M."/>
            <person name="Hanada S."/>
            <person name="Tank M."/>
            <person name="Neufeld J.D."/>
        </authorList>
    </citation>
    <scope>NUCLEOTIDE SEQUENCE</scope>
    <source>
        <strain evidence="3">L227-S17</strain>
    </source>
</reference>
<sequence length="326" mass="36787">MSDSGTSAIQEVAANLYKIKLSMPFEPYHINVYLLKGTNRLALVDTGLPMAWEDLQQGFKALNIPFEQLTDIFLTHYHIDHIGALSSLREAAPGAKIFFHQLDHDFMRYRTAKPQESNEAMYKWLLRNGAADLGGDPAGFPIQMVELKPGDTLVEGGEKVSLRNETDGWEVVWTPGHTNGHFVLYNREQRLLLSGDHLLTTISSNIGQYPGSRPDPLGDFMSSLDKLAALEVDEILPAHGHPFGNHRHRIENLKLHHRHRMNKIIAGLEHGPLTAKGVAHTIWGDRLKGFNRYLGLMEVLSHLERLKLEGQILAEEHEGVVYYRQN</sequence>
<gene>
    <name evidence="2" type="ORF">HXX08_18365</name>
    <name evidence="3" type="ORF">OZ401_003355</name>
</gene>